<dbReference type="SUPFAM" id="SSF53098">
    <property type="entry name" value="Ribonuclease H-like"/>
    <property type="match status" value="1"/>
</dbReference>
<dbReference type="OrthoDB" id="1745426at2759"/>
<dbReference type="InterPro" id="IPR012337">
    <property type="entry name" value="RNaseH-like_sf"/>
</dbReference>
<comment type="subcellular location">
    <subcellularLocation>
        <location evidence="1">Nucleus</location>
    </subcellularLocation>
</comment>
<evidence type="ECO:0000313" key="8">
    <source>
        <dbReference type="Proteomes" id="UP001153076"/>
    </source>
</evidence>
<dbReference type="PANTHER" id="PTHR46481:SF10">
    <property type="entry name" value="ZINC FINGER BED DOMAIN-CONTAINING PROTEIN 39"/>
    <property type="match status" value="1"/>
</dbReference>
<accession>A0A9Q1JW53</accession>
<keyword evidence="5" id="KW-0539">Nucleus</keyword>
<evidence type="ECO:0000256" key="2">
    <source>
        <dbReference type="ARBA" id="ARBA00022723"/>
    </source>
</evidence>
<keyword evidence="8" id="KW-1185">Reference proteome</keyword>
<dbReference type="InterPro" id="IPR008906">
    <property type="entry name" value="HATC_C_dom"/>
</dbReference>
<organism evidence="7 8">
    <name type="scientific">Carnegiea gigantea</name>
    <dbReference type="NCBI Taxonomy" id="171969"/>
    <lineage>
        <taxon>Eukaryota</taxon>
        <taxon>Viridiplantae</taxon>
        <taxon>Streptophyta</taxon>
        <taxon>Embryophyta</taxon>
        <taxon>Tracheophyta</taxon>
        <taxon>Spermatophyta</taxon>
        <taxon>Magnoliopsida</taxon>
        <taxon>eudicotyledons</taxon>
        <taxon>Gunneridae</taxon>
        <taxon>Pentapetalae</taxon>
        <taxon>Caryophyllales</taxon>
        <taxon>Cactineae</taxon>
        <taxon>Cactaceae</taxon>
        <taxon>Cactoideae</taxon>
        <taxon>Echinocereeae</taxon>
        <taxon>Carnegiea</taxon>
    </lineage>
</organism>
<reference evidence="7" key="1">
    <citation type="submission" date="2022-04" db="EMBL/GenBank/DDBJ databases">
        <title>Carnegiea gigantea Genome sequencing and assembly v2.</title>
        <authorList>
            <person name="Copetti D."/>
            <person name="Sanderson M.J."/>
            <person name="Burquez A."/>
            <person name="Wojciechowski M.F."/>
        </authorList>
    </citation>
    <scope>NUCLEOTIDE SEQUENCE</scope>
    <source>
        <strain evidence="7">SGP5-SGP5p</strain>
        <tissue evidence="7">Aerial part</tissue>
    </source>
</reference>
<evidence type="ECO:0000256" key="3">
    <source>
        <dbReference type="ARBA" id="ARBA00022771"/>
    </source>
</evidence>
<keyword evidence="2" id="KW-0479">Metal-binding</keyword>
<dbReference type="Pfam" id="PF05699">
    <property type="entry name" value="Dimer_Tnp_hAT"/>
    <property type="match status" value="1"/>
</dbReference>
<dbReference type="EMBL" id="JAKOGI010000628">
    <property type="protein sequence ID" value="KAJ8432185.1"/>
    <property type="molecule type" value="Genomic_DNA"/>
</dbReference>
<evidence type="ECO:0000256" key="1">
    <source>
        <dbReference type="ARBA" id="ARBA00004123"/>
    </source>
</evidence>
<evidence type="ECO:0000256" key="4">
    <source>
        <dbReference type="ARBA" id="ARBA00022833"/>
    </source>
</evidence>
<feature type="domain" description="HAT C-terminal dimerisation" evidence="6">
    <location>
        <begin position="200"/>
        <end position="245"/>
    </location>
</feature>
<dbReference type="GO" id="GO:0046983">
    <property type="term" value="F:protein dimerization activity"/>
    <property type="evidence" value="ECO:0007669"/>
    <property type="project" value="InterPro"/>
</dbReference>
<name>A0A9Q1JW53_9CARY</name>
<dbReference type="AlphaFoldDB" id="A0A9Q1JW53"/>
<protein>
    <recommendedName>
        <fullName evidence="6">HAT C-terminal dimerisation domain-containing protein</fullName>
    </recommendedName>
</protein>
<proteinExistence type="predicted"/>
<dbReference type="InterPro" id="IPR052035">
    <property type="entry name" value="ZnF_BED_domain_contain"/>
</dbReference>
<dbReference type="PANTHER" id="PTHR46481">
    <property type="entry name" value="ZINC FINGER BED DOMAIN-CONTAINING PROTEIN 4"/>
    <property type="match status" value="1"/>
</dbReference>
<sequence length="289" mass="33314">MRPIFPGAKPSAVSRGALKKRINSCFTNTYTELLNYLTAFKERVSVTYPFQENFLGVTCHWIDEKWNVQKRIISFEVIESEKNGYLLKNALMTVFMNFGIQNKILSLGVDNASSNTKCIDYMFQSRCLDFLVKDFFHIQCICHVLNLCVQDGIEILSYIVNPVRKAIRWIRSADRNRQSFKEACRNKSISYKSFNLDMPKENRKKYPILHRITKDILACPPSTVAIESDWQIAYNRSQDQPRPEDDEDDIDQFVQLSFSSDSEALVGSSADEALDDDESCSPIFAIFYL</sequence>
<keyword evidence="3" id="KW-0863">Zinc-finger</keyword>
<evidence type="ECO:0000259" key="6">
    <source>
        <dbReference type="Pfam" id="PF05699"/>
    </source>
</evidence>
<keyword evidence="4" id="KW-0862">Zinc</keyword>
<dbReference type="GO" id="GO:0008270">
    <property type="term" value="F:zinc ion binding"/>
    <property type="evidence" value="ECO:0007669"/>
    <property type="project" value="UniProtKB-KW"/>
</dbReference>
<evidence type="ECO:0000256" key="5">
    <source>
        <dbReference type="ARBA" id="ARBA00023242"/>
    </source>
</evidence>
<dbReference type="Proteomes" id="UP001153076">
    <property type="component" value="Unassembled WGS sequence"/>
</dbReference>
<comment type="caution">
    <text evidence="7">The sequence shown here is derived from an EMBL/GenBank/DDBJ whole genome shotgun (WGS) entry which is preliminary data.</text>
</comment>
<dbReference type="GO" id="GO:0005634">
    <property type="term" value="C:nucleus"/>
    <property type="evidence" value="ECO:0007669"/>
    <property type="project" value="UniProtKB-SubCell"/>
</dbReference>
<gene>
    <name evidence="7" type="ORF">Cgig2_008637</name>
</gene>
<evidence type="ECO:0000313" key="7">
    <source>
        <dbReference type="EMBL" id="KAJ8432185.1"/>
    </source>
</evidence>